<keyword evidence="4" id="KW-0676">Redox-active center</keyword>
<accession>A0A8F9XK86</accession>
<keyword evidence="5" id="KW-0732">Signal</keyword>
<dbReference type="GO" id="GO:0016491">
    <property type="term" value="F:oxidoreductase activity"/>
    <property type="evidence" value="ECO:0007669"/>
    <property type="project" value="InterPro"/>
</dbReference>
<evidence type="ECO:0000256" key="3">
    <source>
        <dbReference type="ARBA" id="ARBA00023157"/>
    </source>
</evidence>
<evidence type="ECO:0000256" key="4">
    <source>
        <dbReference type="ARBA" id="ARBA00023284"/>
    </source>
</evidence>
<dbReference type="PROSITE" id="PS51352">
    <property type="entry name" value="THIOREDOXIN_2"/>
    <property type="match status" value="1"/>
</dbReference>
<proteinExistence type="predicted"/>
<dbReference type="RefSeq" id="WP_220160933.1">
    <property type="nucleotide sequence ID" value="NZ_CP080507.1"/>
</dbReference>
<dbReference type="AlphaFoldDB" id="A0A8F9XK86"/>
<reference evidence="7" key="1">
    <citation type="submission" date="2021-08" db="EMBL/GenBank/DDBJ databases">
        <title>Genome of a novel bacterium of the phylum Verrucomicrobia, Oleiharenicola sp. KSB-15.</title>
        <authorList>
            <person name="Chung J.-H."/>
            <person name="Ahn J.-H."/>
            <person name="Yoon Y."/>
            <person name="Kim D.-Y."/>
            <person name="An S.-H."/>
            <person name="Park I."/>
            <person name="Yeon J."/>
        </authorList>
    </citation>
    <scope>NUCLEOTIDE SEQUENCE</scope>
    <source>
        <strain evidence="7">KSB-15</strain>
    </source>
</reference>
<evidence type="ECO:0000256" key="1">
    <source>
        <dbReference type="ARBA" id="ARBA00004196"/>
    </source>
</evidence>
<evidence type="ECO:0000256" key="5">
    <source>
        <dbReference type="SAM" id="SignalP"/>
    </source>
</evidence>
<dbReference type="InterPro" id="IPR013740">
    <property type="entry name" value="Redoxin"/>
</dbReference>
<organism evidence="7 8">
    <name type="scientific">Horticoccus luteus</name>
    <dbReference type="NCBI Taxonomy" id="2862869"/>
    <lineage>
        <taxon>Bacteria</taxon>
        <taxon>Pseudomonadati</taxon>
        <taxon>Verrucomicrobiota</taxon>
        <taxon>Opitutia</taxon>
        <taxon>Opitutales</taxon>
        <taxon>Opitutaceae</taxon>
        <taxon>Horticoccus</taxon>
    </lineage>
</organism>
<keyword evidence="3" id="KW-1015">Disulfide bond</keyword>
<feature type="signal peptide" evidence="5">
    <location>
        <begin position="1"/>
        <end position="23"/>
    </location>
</feature>
<dbReference type="Pfam" id="PF08534">
    <property type="entry name" value="Redoxin"/>
    <property type="match status" value="1"/>
</dbReference>
<dbReference type="CDD" id="cd02966">
    <property type="entry name" value="TlpA_like_family"/>
    <property type="match status" value="1"/>
</dbReference>
<dbReference type="KEGG" id="ole:K0B96_10910"/>
<dbReference type="InterPro" id="IPR036249">
    <property type="entry name" value="Thioredoxin-like_sf"/>
</dbReference>
<dbReference type="PANTHER" id="PTHR42852:SF6">
    <property type="entry name" value="THIOL:DISULFIDE INTERCHANGE PROTEIN DSBE"/>
    <property type="match status" value="1"/>
</dbReference>
<dbReference type="PROSITE" id="PS00194">
    <property type="entry name" value="THIOREDOXIN_1"/>
    <property type="match status" value="1"/>
</dbReference>
<dbReference type="GO" id="GO:0017004">
    <property type="term" value="P:cytochrome complex assembly"/>
    <property type="evidence" value="ECO:0007669"/>
    <property type="project" value="UniProtKB-KW"/>
</dbReference>
<evidence type="ECO:0000313" key="8">
    <source>
        <dbReference type="Proteomes" id="UP000825051"/>
    </source>
</evidence>
<evidence type="ECO:0000259" key="6">
    <source>
        <dbReference type="PROSITE" id="PS51352"/>
    </source>
</evidence>
<dbReference type="InterPro" id="IPR013766">
    <property type="entry name" value="Thioredoxin_domain"/>
</dbReference>
<dbReference type="InterPro" id="IPR017937">
    <property type="entry name" value="Thioredoxin_CS"/>
</dbReference>
<evidence type="ECO:0000256" key="2">
    <source>
        <dbReference type="ARBA" id="ARBA00022748"/>
    </source>
</evidence>
<sequence>MKSRALRLPLLAATLLLSLGLRAQTPPAVVVPKPVTPPPSAPAPAVPPIVAPAESPAETDLKQLVGDISTKLRAAQNTPEALAPELQRFDALLEKYAAQKTEDTAGILASKAMLYLQVFQDYPRGAELLQQLQKDFPNTGFAQRATAVLAELGPILASSKVSAALKVGTPFPAFSETDLDGHPLTLAALKGKIVLVDFWATWCGPCVQELPNVVAAYEKYHAKGFEIVGISLDHDRAKLVAFMQERHVTWPQYFDGAGWKNKLAKAYGVNSIPATYLLDGDGKIIAKDLRGPALERELAQRLP</sequence>
<gene>
    <name evidence="7" type="ORF">K0B96_10910</name>
</gene>
<comment type="subcellular location">
    <subcellularLocation>
        <location evidence="1">Cell envelope</location>
    </subcellularLocation>
</comment>
<dbReference type="EMBL" id="CP080507">
    <property type="protein sequence ID" value="QYM77829.1"/>
    <property type="molecule type" value="Genomic_DNA"/>
</dbReference>
<feature type="domain" description="Thioredoxin" evidence="6">
    <location>
        <begin position="165"/>
        <end position="303"/>
    </location>
</feature>
<dbReference type="SUPFAM" id="SSF52833">
    <property type="entry name" value="Thioredoxin-like"/>
    <property type="match status" value="1"/>
</dbReference>
<dbReference type="PANTHER" id="PTHR42852">
    <property type="entry name" value="THIOL:DISULFIDE INTERCHANGE PROTEIN DSBE"/>
    <property type="match status" value="1"/>
</dbReference>
<keyword evidence="8" id="KW-1185">Reference proteome</keyword>
<keyword evidence="2" id="KW-0201">Cytochrome c-type biogenesis</keyword>
<dbReference type="GO" id="GO:0030313">
    <property type="term" value="C:cell envelope"/>
    <property type="evidence" value="ECO:0007669"/>
    <property type="project" value="UniProtKB-SubCell"/>
</dbReference>
<name>A0A8F9XK86_9BACT</name>
<protein>
    <submittedName>
        <fullName evidence="7">TlpA family protein disulfide reductase</fullName>
    </submittedName>
</protein>
<feature type="chain" id="PRO_5034395137" evidence="5">
    <location>
        <begin position="24"/>
        <end position="303"/>
    </location>
</feature>
<evidence type="ECO:0000313" key="7">
    <source>
        <dbReference type="EMBL" id="QYM77829.1"/>
    </source>
</evidence>
<dbReference type="InterPro" id="IPR050553">
    <property type="entry name" value="Thioredoxin_ResA/DsbE_sf"/>
</dbReference>
<dbReference type="Gene3D" id="3.40.30.10">
    <property type="entry name" value="Glutaredoxin"/>
    <property type="match status" value="1"/>
</dbReference>
<dbReference type="Proteomes" id="UP000825051">
    <property type="component" value="Chromosome"/>
</dbReference>